<dbReference type="Pfam" id="PF00350">
    <property type="entry name" value="Dynamin_N"/>
    <property type="match status" value="1"/>
</dbReference>
<feature type="domain" description="GED" evidence="4">
    <location>
        <begin position="694"/>
        <end position="784"/>
    </location>
</feature>
<dbReference type="InterPro" id="IPR027417">
    <property type="entry name" value="P-loop_NTPase"/>
</dbReference>
<dbReference type="CDD" id="cd08771">
    <property type="entry name" value="DLP_1"/>
    <property type="match status" value="1"/>
</dbReference>
<dbReference type="GO" id="GO:0005525">
    <property type="term" value="F:GTP binding"/>
    <property type="evidence" value="ECO:0007669"/>
    <property type="project" value="InterPro"/>
</dbReference>
<name>A0A437A7E1_ARTFL</name>
<dbReference type="GO" id="GO:0003924">
    <property type="term" value="F:GTPase activity"/>
    <property type="evidence" value="ECO:0007669"/>
    <property type="project" value="InterPro"/>
</dbReference>
<dbReference type="GO" id="GO:0005739">
    <property type="term" value="C:mitochondrion"/>
    <property type="evidence" value="ECO:0007669"/>
    <property type="project" value="TreeGrafter"/>
</dbReference>
<dbReference type="Gene3D" id="3.40.50.300">
    <property type="entry name" value="P-loop containing nucleotide triphosphate hydrolases"/>
    <property type="match status" value="1"/>
</dbReference>
<evidence type="ECO:0000313" key="6">
    <source>
        <dbReference type="EMBL" id="RVD87109.1"/>
    </source>
</evidence>
<reference evidence="6 7" key="1">
    <citation type="submission" date="2019-01" db="EMBL/GenBank/DDBJ databases">
        <title>Intercellular communication is required for trap formation in the nematode-trapping fungus Duddingtonia flagrans.</title>
        <authorList>
            <person name="Youssar L."/>
            <person name="Wernet V."/>
            <person name="Hensel N."/>
            <person name="Hildebrandt H.-G."/>
            <person name="Fischer R."/>
        </authorList>
    </citation>
    <scope>NUCLEOTIDE SEQUENCE [LARGE SCALE GENOMIC DNA]</scope>
    <source>
        <strain evidence="6 7">CBS H-5679</strain>
    </source>
</reference>
<dbReference type="Proteomes" id="UP000283090">
    <property type="component" value="Unassembled WGS sequence"/>
</dbReference>
<feature type="region of interest" description="Disordered" evidence="3">
    <location>
        <begin position="485"/>
        <end position="533"/>
    </location>
</feature>
<keyword evidence="7" id="KW-1185">Reference proteome</keyword>
<organism evidence="6 7">
    <name type="scientific">Arthrobotrys flagrans</name>
    <name type="common">Nematode-trapping fungus</name>
    <name type="synonym">Trichothecium flagrans</name>
    <dbReference type="NCBI Taxonomy" id="97331"/>
    <lineage>
        <taxon>Eukaryota</taxon>
        <taxon>Fungi</taxon>
        <taxon>Dikarya</taxon>
        <taxon>Ascomycota</taxon>
        <taxon>Pezizomycotina</taxon>
        <taxon>Orbiliomycetes</taxon>
        <taxon>Orbiliales</taxon>
        <taxon>Orbiliaceae</taxon>
        <taxon>Arthrobotrys</taxon>
    </lineage>
</organism>
<evidence type="ECO:0000256" key="3">
    <source>
        <dbReference type="SAM" id="MobiDB-lite"/>
    </source>
</evidence>
<dbReference type="InterPro" id="IPR001401">
    <property type="entry name" value="Dynamin_GTPase"/>
</dbReference>
<dbReference type="GO" id="GO:0016020">
    <property type="term" value="C:membrane"/>
    <property type="evidence" value="ECO:0007669"/>
    <property type="project" value="TreeGrafter"/>
</dbReference>
<dbReference type="GO" id="GO:0000266">
    <property type="term" value="P:mitochondrial fission"/>
    <property type="evidence" value="ECO:0007669"/>
    <property type="project" value="TreeGrafter"/>
</dbReference>
<accession>A0A437A7E1</accession>
<dbReference type="SMART" id="SM00053">
    <property type="entry name" value="DYNc"/>
    <property type="match status" value="1"/>
</dbReference>
<evidence type="ECO:0000256" key="1">
    <source>
        <dbReference type="ARBA" id="ARBA00022741"/>
    </source>
</evidence>
<keyword evidence="1" id="KW-0547">Nucleotide-binding</keyword>
<dbReference type="GO" id="GO:0048312">
    <property type="term" value="P:intracellular distribution of mitochondria"/>
    <property type="evidence" value="ECO:0007669"/>
    <property type="project" value="TreeGrafter"/>
</dbReference>
<dbReference type="InterPro" id="IPR000375">
    <property type="entry name" value="Dynamin_stalk"/>
</dbReference>
<gene>
    <name evidence="6" type="ORF">DFL_005351</name>
</gene>
<evidence type="ECO:0000259" key="5">
    <source>
        <dbReference type="PROSITE" id="PS51718"/>
    </source>
</evidence>
<keyword evidence="2" id="KW-0342">GTP-binding</keyword>
<proteinExistence type="predicted"/>
<dbReference type="OrthoDB" id="415706at2759"/>
<dbReference type="GO" id="GO:0006897">
    <property type="term" value="P:endocytosis"/>
    <property type="evidence" value="ECO:0007669"/>
    <property type="project" value="TreeGrafter"/>
</dbReference>
<dbReference type="AlphaFoldDB" id="A0A437A7E1"/>
<dbReference type="InterPro" id="IPR045063">
    <property type="entry name" value="Dynamin_N"/>
</dbReference>
<feature type="domain" description="Dynamin-type G" evidence="5">
    <location>
        <begin position="99"/>
        <end position="399"/>
    </location>
</feature>
<dbReference type="GO" id="GO:0005874">
    <property type="term" value="C:microtubule"/>
    <property type="evidence" value="ECO:0007669"/>
    <property type="project" value="TreeGrafter"/>
</dbReference>
<dbReference type="EMBL" id="SAEB01000006">
    <property type="protein sequence ID" value="RVD87109.1"/>
    <property type="molecule type" value="Genomic_DNA"/>
</dbReference>
<protein>
    <recommendedName>
        <fullName evidence="8">GED domain-containing protein</fullName>
    </recommendedName>
</protein>
<dbReference type="PROSITE" id="PS51388">
    <property type="entry name" value="GED"/>
    <property type="match status" value="1"/>
</dbReference>
<dbReference type="PANTHER" id="PTHR11566:SF21">
    <property type="entry name" value="DYNAMIN RELATED PROTEIN 1, ISOFORM A"/>
    <property type="match status" value="1"/>
</dbReference>
<dbReference type="STRING" id="97331.A0A437A7E1"/>
<dbReference type="PANTHER" id="PTHR11566">
    <property type="entry name" value="DYNAMIN"/>
    <property type="match status" value="1"/>
</dbReference>
<dbReference type="GO" id="GO:0008017">
    <property type="term" value="F:microtubule binding"/>
    <property type="evidence" value="ECO:0007669"/>
    <property type="project" value="TreeGrafter"/>
</dbReference>
<comment type="caution">
    <text evidence="6">The sequence shown here is derived from an EMBL/GenBank/DDBJ whole genome shotgun (WGS) entry which is preliminary data.</text>
</comment>
<dbReference type="InterPro" id="IPR022812">
    <property type="entry name" value="Dynamin"/>
</dbReference>
<evidence type="ECO:0000256" key="2">
    <source>
        <dbReference type="ARBA" id="ARBA00023134"/>
    </source>
</evidence>
<dbReference type="FunFam" id="3.40.50.300:FF:001425">
    <property type="entry name" value="Dynamin GTPase, putative"/>
    <property type="match status" value="1"/>
</dbReference>
<dbReference type="GO" id="GO:0016559">
    <property type="term" value="P:peroxisome fission"/>
    <property type="evidence" value="ECO:0007669"/>
    <property type="project" value="TreeGrafter"/>
</dbReference>
<evidence type="ECO:0008006" key="8">
    <source>
        <dbReference type="Google" id="ProtNLM"/>
    </source>
</evidence>
<dbReference type="PROSITE" id="PS51718">
    <property type="entry name" value="G_DYNAMIN_2"/>
    <property type="match status" value="1"/>
</dbReference>
<dbReference type="Gene3D" id="1.20.120.1240">
    <property type="entry name" value="Dynamin, middle domain"/>
    <property type="match status" value="1"/>
</dbReference>
<dbReference type="PRINTS" id="PR00195">
    <property type="entry name" value="DYNAMIN"/>
</dbReference>
<dbReference type="SUPFAM" id="SSF52540">
    <property type="entry name" value="P-loop containing nucleoside triphosphate hydrolases"/>
    <property type="match status" value="1"/>
</dbReference>
<dbReference type="InterPro" id="IPR020850">
    <property type="entry name" value="GED_dom"/>
</dbReference>
<dbReference type="GeneID" id="93587662"/>
<evidence type="ECO:0000313" key="7">
    <source>
        <dbReference type="Proteomes" id="UP000283090"/>
    </source>
</evidence>
<feature type="compositionally biased region" description="Basic and acidic residues" evidence="3">
    <location>
        <begin position="485"/>
        <end position="501"/>
    </location>
</feature>
<dbReference type="Pfam" id="PF01031">
    <property type="entry name" value="Dynamin_M"/>
    <property type="match status" value="1"/>
</dbReference>
<dbReference type="RefSeq" id="XP_067492653.1">
    <property type="nucleotide sequence ID" value="XM_067634601.1"/>
</dbReference>
<evidence type="ECO:0000259" key="4">
    <source>
        <dbReference type="PROSITE" id="PS51388"/>
    </source>
</evidence>
<dbReference type="VEuPathDB" id="FungiDB:DFL_005351"/>
<dbReference type="InterPro" id="IPR030381">
    <property type="entry name" value="G_DYNAMIN_dom"/>
</dbReference>
<sequence>MGSENRLCLIRATHELLFGRRFLSKMFLKSPSRLLGIKPFASINPTSTLAPQIILETRPQIPKMSRRQNFSNLEALDSAARSQLFDIIDKFRELNISEDISLPQLVVVGDQSSGKSSLLEGLTEISFPVASDLCTRFATQIVLRRADDDEGHVRASIIPGADANLDPDVREKLLEFQVSLTEAEFGPESFAKILDEAAIYMGIPKPGDKVEDTPDKRFSNDILKIELSGPHHPHLTIVDVPGLFHNSTIYQTEEDRELIRNLIKSYIEDPRTIIMAVMDGRNNLANQEVFRMARKVDPEGRRTVGIITKCDAVQPGDEAGVIQIASNKVEKLRHGWFTVRNRSTKEIQDGVTIQQRHLKEKEFFKKAPWNRLSRDKTGIENLKPFLGHLLYEHVRDEFPKLVDEINRLVIETEDALAELGIARTTPTEQRIYLTKIANEYERTVTDCLDAKFRGYIDPKSPLKIRTHIQNMNVGFAKRMQIEGHTREFKSETEEPKAEAHLPDPYTTSEREEHERGYGYQSDDEYPIPENPRSKLDPEDIFEWIRVTYKESRGPELPGLINYNVVIQMFREQTTNWKAVSGEYVRSVVDTVSKFNAEVFNRVVSDETVRKKLQTSLSKATGAVITQAYRELDQILEDERAGILQTVNSSFGTSHQALRHLRALEALEKQKGENGMVNLQQVAKMFNLSNEDTTVRDVHDILKVYYGISLNRFTDNVVLQVVERHLLGKNGPVRLLRSEYVSGLEDLELRNIACEDYQAAAKRRELQARLERARSAQEAASVIPF</sequence>